<evidence type="ECO:0000313" key="1">
    <source>
        <dbReference type="EMBL" id="PUA41520.1"/>
    </source>
</evidence>
<dbReference type="Proteomes" id="UP000244178">
    <property type="component" value="Unassembled WGS sequence"/>
</dbReference>
<reference evidence="1 2" key="1">
    <citation type="submission" date="2018-03" db="EMBL/GenBank/DDBJ databases">
        <title>Draft genome sequence of the plant growth promoting rhizobacterium Pseudomonas protegens strain BNJ-SS-45 isolated from wheat (Triticum aestivum) rhizosphere.</title>
        <authorList>
            <person name="Bajpai A."/>
            <person name="Shende K."/>
            <person name="Meena N."/>
            <person name="Upadhyayula S.R."/>
            <person name="Suravajhala P."/>
            <person name="Medicherla K.M."/>
            <person name="Johri B.N."/>
        </authorList>
    </citation>
    <scope>NUCLEOTIDE SEQUENCE [LARGE SCALE GENOMIC DNA]</scope>
    <source>
        <strain evidence="1 2">BNJ-SS-45</strain>
    </source>
</reference>
<comment type="caution">
    <text evidence="1">The sequence shown here is derived from an EMBL/GenBank/DDBJ whole genome shotgun (WGS) entry which is preliminary data.</text>
</comment>
<dbReference type="EMBL" id="PYJM01000012">
    <property type="protein sequence ID" value="PUA41520.1"/>
    <property type="molecule type" value="Genomic_DNA"/>
</dbReference>
<organism evidence="1 2">
    <name type="scientific">Pseudomonas protegens</name>
    <dbReference type="NCBI Taxonomy" id="380021"/>
    <lineage>
        <taxon>Bacteria</taxon>
        <taxon>Pseudomonadati</taxon>
        <taxon>Pseudomonadota</taxon>
        <taxon>Gammaproteobacteria</taxon>
        <taxon>Pseudomonadales</taxon>
        <taxon>Pseudomonadaceae</taxon>
        <taxon>Pseudomonas</taxon>
    </lineage>
</organism>
<accession>A0A2T6GBJ7</accession>
<sequence>MVMAEKSFDHWLHEEGRQEALRDVYFEDQIGPSSEFLDWAESVYKAMQRPASASEPRSRIWPFTK</sequence>
<protein>
    <submittedName>
        <fullName evidence="1">Uncharacterized protein</fullName>
    </submittedName>
</protein>
<gene>
    <name evidence="1" type="ORF">C5U62_31650</name>
</gene>
<proteinExistence type="predicted"/>
<dbReference type="AlphaFoldDB" id="A0A2T6GBJ7"/>
<evidence type="ECO:0000313" key="2">
    <source>
        <dbReference type="Proteomes" id="UP000244178"/>
    </source>
</evidence>
<name>A0A2T6GBJ7_9PSED</name>